<dbReference type="EnsemblPlants" id="Kaladp0074s0076.1.v1.1">
    <property type="protein sequence ID" value="Kaladp0074s0076.1.v1.1"/>
    <property type="gene ID" value="Kaladp0074s0076.v1.1"/>
</dbReference>
<evidence type="ECO:0000256" key="2">
    <source>
        <dbReference type="ARBA" id="ARBA00023054"/>
    </source>
</evidence>
<feature type="compositionally biased region" description="Low complexity" evidence="3">
    <location>
        <begin position="488"/>
        <end position="497"/>
    </location>
</feature>
<dbReference type="InterPro" id="IPR008545">
    <property type="entry name" value="Web"/>
</dbReference>
<dbReference type="PANTHER" id="PTHR32054">
    <property type="entry name" value="HEAVY CHAIN, PUTATIVE, EXPRESSED-RELATED-RELATED"/>
    <property type="match status" value="1"/>
</dbReference>
<reference evidence="4" key="1">
    <citation type="submission" date="2021-01" db="UniProtKB">
        <authorList>
            <consortium name="EnsemblPlants"/>
        </authorList>
    </citation>
    <scope>IDENTIFICATION</scope>
</reference>
<organism evidence="4 5">
    <name type="scientific">Kalanchoe fedtschenkoi</name>
    <name type="common">Lavender scallops</name>
    <name type="synonym">South American air plant</name>
    <dbReference type="NCBI Taxonomy" id="63787"/>
    <lineage>
        <taxon>Eukaryota</taxon>
        <taxon>Viridiplantae</taxon>
        <taxon>Streptophyta</taxon>
        <taxon>Embryophyta</taxon>
        <taxon>Tracheophyta</taxon>
        <taxon>Spermatophyta</taxon>
        <taxon>Magnoliopsida</taxon>
        <taxon>eudicotyledons</taxon>
        <taxon>Gunneridae</taxon>
        <taxon>Pentapetalae</taxon>
        <taxon>Saxifragales</taxon>
        <taxon>Crassulaceae</taxon>
        <taxon>Kalanchoe</taxon>
    </lineage>
</organism>
<dbReference type="GO" id="GO:0009903">
    <property type="term" value="P:chloroplast avoidance movement"/>
    <property type="evidence" value="ECO:0007669"/>
    <property type="project" value="TreeGrafter"/>
</dbReference>
<name>A0A7N0UPI7_KALFE</name>
<dbReference type="Proteomes" id="UP000594263">
    <property type="component" value="Unplaced"/>
</dbReference>
<dbReference type="GO" id="GO:0009904">
    <property type="term" value="P:chloroplast accumulation movement"/>
    <property type="evidence" value="ECO:0007669"/>
    <property type="project" value="TreeGrafter"/>
</dbReference>
<evidence type="ECO:0000256" key="3">
    <source>
        <dbReference type="SAM" id="MobiDB-lite"/>
    </source>
</evidence>
<keyword evidence="2" id="KW-0175">Coiled coil</keyword>
<dbReference type="Gramene" id="Kaladp0074s0076.1.v1.1">
    <property type="protein sequence ID" value="Kaladp0074s0076.1.v1.1"/>
    <property type="gene ID" value="Kaladp0074s0076.v1.1"/>
</dbReference>
<feature type="region of interest" description="Disordered" evidence="3">
    <location>
        <begin position="1"/>
        <end position="20"/>
    </location>
</feature>
<evidence type="ECO:0008006" key="6">
    <source>
        <dbReference type="Google" id="ProtNLM"/>
    </source>
</evidence>
<proteinExistence type="inferred from homology"/>
<dbReference type="OMA" id="AFRGWSK"/>
<protein>
    <recommendedName>
        <fullName evidence="6">WEB family protein</fullName>
    </recommendedName>
</protein>
<feature type="compositionally biased region" description="Basic and acidic residues" evidence="3">
    <location>
        <begin position="1"/>
        <end position="15"/>
    </location>
</feature>
<evidence type="ECO:0000313" key="5">
    <source>
        <dbReference type="Proteomes" id="UP000594263"/>
    </source>
</evidence>
<sequence length="536" mass="59901">MAEPRGEEQQQRSEIDTSPPFLSVKEAVTKFGGSGFWIPLHLLRDPHLGLEEFDVNKVGEQAAELERRLTAKELETLDVLREVETTKRILEGLKLKSHGEASVCATATAPAGSQALTPDIDGKGLDNPLLKVKERIKVCPAHSADLILTELNQAKLNLRKTTYDLSEIRASVETLNKKAEKQKSAVEMNHEMQLTSAGLSEPPQMNGKDHQKPNVISRELEQLNFEAEQFIKMAEAAKSELLRAMSGIEHTKASMRTAEMRWFAAKKMEEAAKAVEAVALAEMNCLERNDHNQAMLWLQKPETGFPALHERCSLAIDSRKTGSQSHKKVLDAMFQIDEASISKFSIMKKLEEATQEVKESKKALEEAFGRVEFANKQILETGEVVRGWGPERGRQMQPAFTPPAAKCTIPSPSQFSAYCSEIQGGPNQGNAETKHVIRPARSVGELLGRKQIIPEEDYVAFRRTDGHRRNGPKVSLSQMLNRQRTVPSSPSRIESSSTTKNEHSRHFFARNRRFGFIHLSIPLMRQSGKSQASKPR</sequence>
<evidence type="ECO:0000256" key="1">
    <source>
        <dbReference type="ARBA" id="ARBA00005485"/>
    </source>
</evidence>
<dbReference type="Pfam" id="PF05701">
    <property type="entry name" value="WEMBL"/>
    <property type="match status" value="2"/>
</dbReference>
<accession>A0A7N0UPI7</accession>
<keyword evidence="5" id="KW-1185">Reference proteome</keyword>
<dbReference type="AlphaFoldDB" id="A0A7N0UPI7"/>
<feature type="region of interest" description="Disordered" evidence="3">
    <location>
        <begin position="481"/>
        <end position="504"/>
    </location>
</feature>
<dbReference type="PANTHER" id="PTHR32054:SF4">
    <property type="entry name" value="OS07G0677900 PROTEIN"/>
    <property type="match status" value="1"/>
</dbReference>
<comment type="similarity">
    <text evidence="1">Belongs to the WEB family.</text>
</comment>
<evidence type="ECO:0000313" key="4">
    <source>
        <dbReference type="EnsemblPlants" id="Kaladp0074s0076.1.v1.1"/>
    </source>
</evidence>
<dbReference type="GO" id="GO:0005829">
    <property type="term" value="C:cytosol"/>
    <property type="evidence" value="ECO:0007669"/>
    <property type="project" value="TreeGrafter"/>
</dbReference>